<accession>A0ABD3STT1</accession>
<dbReference type="EMBL" id="JBJXBP010000005">
    <property type="protein sequence ID" value="KAL3828021.1"/>
    <property type="molecule type" value="Genomic_DNA"/>
</dbReference>
<proteinExistence type="predicted"/>
<keyword evidence="1" id="KW-0472">Membrane</keyword>
<dbReference type="AlphaFoldDB" id="A0ABD3STT1"/>
<keyword evidence="1" id="KW-1133">Transmembrane helix</keyword>
<reference evidence="2 3" key="1">
    <citation type="submission" date="2024-12" db="EMBL/GenBank/DDBJ databases">
        <title>The unique morphological basis and parallel evolutionary history of personate flowers in Penstemon.</title>
        <authorList>
            <person name="Depatie T.H."/>
            <person name="Wessinger C.A."/>
        </authorList>
    </citation>
    <scope>NUCLEOTIDE SEQUENCE [LARGE SCALE GENOMIC DNA]</scope>
    <source>
        <strain evidence="2">WTNN_2</strain>
        <tissue evidence="2">Leaf</tissue>
    </source>
</reference>
<evidence type="ECO:0000256" key="1">
    <source>
        <dbReference type="SAM" id="Phobius"/>
    </source>
</evidence>
<organism evidence="2 3">
    <name type="scientific">Penstemon smallii</name>
    <dbReference type="NCBI Taxonomy" id="265156"/>
    <lineage>
        <taxon>Eukaryota</taxon>
        <taxon>Viridiplantae</taxon>
        <taxon>Streptophyta</taxon>
        <taxon>Embryophyta</taxon>
        <taxon>Tracheophyta</taxon>
        <taxon>Spermatophyta</taxon>
        <taxon>Magnoliopsida</taxon>
        <taxon>eudicotyledons</taxon>
        <taxon>Gunneridae</taxon>
        <taxon>Pentapetalae</taxon>
        <taxon>asterids</taxon>
        <taxon>lamiids</taxon>
        <taxon>Lamiales</taxon>
        <taxon>Plantaginaceae</taxon>
        <taxon>Cheloneae</taxon>
        <taxon>Penstemon</taxon>
    </lineage>
</organism>
<protein>
    <submittedName>
        <fullName evidence="2">Uncharacterized protein</fullName>
    </submittedName>
</protein>
<keyword evidence="1" id="KW-0812">Transmembrane</keyword>
<name>A0ABD3STT1_9LAMI</name>
<keyword evidence="3" id="KW-1185">Reference proteome</keyword>
<sequence length="81" mass="9079">MGTITSVHCESSRDTSPMAFISSTKVFVCRSVFMVVLALRTRVMTIEISLNIILNVHCYHQGTSDIVEGNEAWSEIIHSYD</sequence>
<gene>
    <name evidence="2" type="ORF">ACJIZ3_016823</name>
</gene>
<evidence type="ECO:0000313" key="3">
    <source>
        <dbReference type="Proteomes" id="UP001634393"/>
    </source>
</evidence>
<feature type="transmembrane region" description="Helical" evidence="1">
    <location>
        <begin position="20"/>
        <end position="39"/>
    </location>
</feature>
<comment type="caution">
    <text evidence="2">The sequence shown here is derived from an EMBL/GenBank/DDBJ whole genome shotgun (WGS) entry which is preliminary data.</text>
</comment>
<dbReference type="Proteomes" id="UP001634393">
    <property type="component" value="Unassembled WGS sequence"/>
</dbReference>
<evidence type="ECO:0000313" key="2">
    <source>
        <dbReference type="EMBL" id="KAL3828021.1"/>
    </source>
</evidence>